<gene>
    <name evidence="1" type="ORF">Q8F55_003399</name>
</gene>
<organism evidence="1 2">
    <name type="scientific">Vanrija albida</name>
    <dbReference type="NCBI Taxonomy" id="181172"/>
    <lineage>
        <taxon>Eukaryota</taxon>
        <taxon>Fungi</taxon>
        <taxon>Dikarya</taxon>
        <taxon>Basidiomycota</taxon>
        <taxon>Agaricomycotina</taxon>
        <taxon>Tremellomycetes</taxon>
        <taxon>Trichosporonales</taxon>
        <taxon>Trichosporonaceae</taxon>
        <taxon>Vanrija</taxon>
    </lineage>
</organism>
<evidence type="ECO:0000313" key="2">
    <source>
        <dbReference type="Proteomes" id="UP001565368"/>
    </source>
</evidence>
<dbReference type="GeneID" id="95984442"/>
<protein>
    <submittedName>
        <fullName evidence="1">Uncharacterized protein</fullName>
    </submittedName>
</protein>
<name>A0ABR3Q451_9TREE</name>
<keyword evidence="2" id="KW-1185">Reference proteome</keyword>
<accession>A0ABR3Q451</accession>
<comment type="caution">
    <text evidence="1">The sequence shown here is derived from an EMBL/GenBank/DDBJ whole genome shotgun (WGS) entry which is preliminary data.</text>
</comment>
<dbReference type="RefSeq" id="XP_069209360.1">
    <property type="nucleotide sequence ID" value="XM_069351942.1"/>
</dbReference>
<dbReference type="EMBL" id="JBBXJM010000003">
    <property type="protein sequence ID" value="KAL1409416.1"/>
    <property type="molecule type" value="Genomic_DNA"/>
</dbReference>
<dbReference type="Proteomes" id="UP001565368">
    <property type="component" value="Unassembled WGS sequence"/>
</dbReference>
<proteinExistence type="predicted"/>
<evidence type="ECO:0000313" key="1">
    <source>
        <dbReference type="EMBL" id="KAL1409416.1"/>
    </source>
</evidence>
<sequence>MILNKVRLHDIALGDGRKAAADAFMNAGLVYWAPFSEPAAKAALQKGYAIYLHKAPLLHPLLNYTQFLNKYSEMAYNALIENAKLEAAHAKLEAAHAKPPKSLKSLKIIFPRVSRENRYRPY</sequence>
<reference evidence="1 2" key="1">
    <citation type="submission" date="2023-08" db="EMBL/GenBank/DDBJ databases">
        <title>Annotated Genome Sequence of Vanrija albida AlHP1.</title>
        <authorList>
            <person name="Herzog R."/>
        </authorList>
    </citation>
    <scope>NUCLEOTIDE SEQUENCE [LARGE SCALE GENOMIC DNA]</scope>
    <source>
        <strain evidence="1 2">AlHP1</strain>
    </source>
</reference>